<reference evidence="1 4" key="1">
    <citation type="journal article" date="2012" name="New Phytol.">
        <title>Insight into trade-off between wood decay and parasitism from the genome of a fungal forest pathogen.</title>
        <authorList>
            <person name="Olson A."/>
            <person name="Aerts A."/>
            <person name="Asiegbu F."/>
            <person name="Belbahri L."/>
            <person name="Bouzid O."/>
            <person name="Broberg A."/>
            <person name="Canback B."/>
            <person name="Coutinho P.M."/>
            <person name="Cullen D."/>
            <person name="Dalman K."/>
            <person name="Deflorio G."/>
            <person name="van Diepen L.T."/>
            <person name="Dunand C."/>
            <person name="Duplessis S."/>
            <person name="Durling M."/>
            <person name="Gonthier P."/>
            <person name="Grimwood J."/>
            <person name="Fossdal C.G."/>
            <person name="Hansson D."/>
            <person name="Henrissat B."/>
            <person name="Hietala A."/>
            <person name="Himmelstrand K."/>
            <person name="Hoffmeister D."/>
            <person name="Hogberg N."/>
            <person name="James T.Y."/>
            <person name="Karlsson M."/>
            <person name="Kohler A."/>
            <person name="Kues U."/>
            <person name="Lee Y.H."/>
            <person name="Lin Y.C."/>
            <person name="Lind M."/>
            <person name="Lindquist E."/>
            <person name="Lombard V."/>
            <person name="Lucas S."/>
            <person name="Lunden K."/>
            <person name="Morin E."/>
            <person name="Murat C."/>
            <person name="Park J."/>
            <person name="Raffaello T."/>
            <person name="Rouze P."/>
            <person name="Salamov A."/>
            <person name="Schmutz J."/>
            <person name="Solheim H."/>
            <person name="Stahlberg J."/>
            <person name="Velez H."/>
            <person name="de Vries R.P."/>
            <person name="Wiebenga A."/>
            <person name="Woodward S."/>
            <person name="Yakovlev I."/>
            <person name="Garbelotto M."/>
            <person name="Martin F."/>
            <person name="Grigoriev I.V."/>
            <person name="Stenlid J."/>
        </authorList>
    </citation>
    <scope>NUCLEOTIDE SEQUENCE [LARGE SCALE GENOMIC DNA]</scope>
    <source>
        <strain evidence="1 4">TC 32-1</strain>
    </source>
</reference>
<evidence type="ECO:0000313" key="2">
    <source>
        <dbReference type="EMBL" id="ETW82279.1"/>
    </source>
</evidence>
<protein>
    <submittedName>
        <fullName evidence="1">Uncharacterized protein</fullName>
    </submittedName>
</protein>
<name>W4JRK4_HETIT</name>
<dbReference type="RefSeq" id="XP_009546813.1">
    <property type="nucleotide sequence ID" value="XM_009548518.1"/>
</dbReference>
<dbReference type="GeneID" id="20669036"/>
<dbReference type="RefSeq" id="XP_009544742.1">
    <property type="nucleotide sequence ID" value="XM_009546447.1"/>
</dbReference>
<sequence length="72" mass="8292">RKYKPVALKVRPVLADLPDKFRIVRNIRGDPLADLPTLTPNPPPFKPTGRYTSERRDLINQVHSSDFLWPAE</sequence>
<dbReference type="eggNOG" id="ENOG502RWGT">
    <property type="taxonomic scope" value="Eukaryota"/>
</dbReference>
<dbReference type="HOGENOM" id="CLU_179474_1_0_1"/>
<feature type="non-terminal residue" evidence="1">
    <location>
        <position position="1"/>
    </location>
</feature>
<evidence type="ECO:0000313" key="1">
    <source>
        <dbReference type="EMBL" id="ETW75501.1"/>
    </source>
</evidence>
<organism evidence="1 4">
    <name type="scientific">Heterobasidion irregulare (strain TC 32-1)</name>
    <dbReference type="NCBI Taxonomy" id="747525"/>
    <lineage>
        <taxon>Eukaryota</taxon>
        <taxon>Fungi</taxon>
        <taxon>Dikarya</taxon>
        <taxon>Basidiomycota</taxon>
        <taxon>Agaricomycotina</taxon>
        <taxon>Agaricomycetes</taxon>
        <taxon>Russulales</taxon>
        <taxon>Bondarzewiaceae</taxon>
        <taxon>Heterobasidion</taxon>
        <taxon>Heterobasidion annosum species complex</taxon>
    </lineage>
</organism>
<accession>W4JRK4</accession>
<dbReference type="GeneID" id="20669039"/>
<dbReference type="KEGG" id="hir:HETIRDRAFT_244296"/>
<dbReference type="EMBL" id="KI925466">
    <property type="protein sequence ID" value="ETW75501.1"/>
    <property type="molecule type" value="Genomic_DNA"/>
</dbReference>
<dbReference type="AlphaFoldDB" id="W4JRK4"/>
<dbReference type="EMBL" id="KI925458">
    <property type="protein sequence ID" value="ETW82279.1"/>
    <property type="molecule type" value="Genomic_DNA"/>
</dbReference>
<gene>
    <name evidence="1" type="ORF">HETIRDRAFT_244276</name>
    <name evidence="3" type="ORF">HETIRDRAFT_244296</name>
    <name evidence="2" type="ORF">HETIRDRAFT_244304</name>
</gene>
<evidence type="ECO:0000313" key="3">
    <source>
        <dbReference type="EMBL" id="ETW82377.1"/>
    </source>
</evidence>
<dbReference type="KEGG" id="hir:HETIRDRAFT_244304"/>
<evidence type="ECO:0000313" key="4">
    <source>
        <dbReference type="Proteomes" id="UP000030671"/>
    </source>
</evidence>
<proteinExistence type="predicted"/>
<dbReference type="OrthoDB" id="2941157at2759"/>
<feature type="non-terminal residue" evidence="1">
    <location>
        <position position="72"/>
    </location>
</feature>
<dbReference type="EMBL" id="KI925457">
    <property type="protein sequence ID" value="ETW82377.1"/>
    <property type="molecule type" value="Genomic_DNA"/>
</dbReference>
<dbReference type="Proteomes" id="UP000030671">
    <property type="component" value="Unassembled WGS sequence"/>
</dbReference>
<dbReference type="KEGG" id="hir:HETIRDRAFT_244276"/>
<dbReference type="RefSeq" id="XP_009552911.1">
    <property type="nucleotide sequence ID" value="XM_009554616.1"/>
</dbReference>
<dbReference type="GeneID" id="20669040"/>
<keyword evidence="4" id="KW-1185">Reference proteome</keyword>